<evidence type="ECO:0000256" key="3">
    <source>
        <dbReference type="ARBA" id="ARBA00023163"/>
    </source>
</evidence>
<dbReference type="Pfam" id="PF12802">
    <property type="entry name" value="MarR_2"/>
    <property type="match status" value="1"/>
</dbReference>
<dbReference type="InterPro" id="IPR036390">
    <property type="entry name" value="WH_DNA-bd_sf"/>
</dbReference>
<evidence type="ECO:0000256" key="1">
    <source>
        <dbReference type="ARBA" id="ARBA00023015"/>
    </source>
</evidence>
<evidence type="ECO:0000313" key="6">
    <source>
        <dbReference type="Proteomes" id="UP001315967"/>
    </source>
</evidence>
<accession>A0ABY5P2L4</accession>
<dbReference type="EMBL" id="CP102453">
    <property type="protein sequence ID" value="UUX32972.1"/>
    <property type="molecule type" value="Genomic_DNA"/>
</dbReference>
<name>A0ABY5P2L4_9LACT</name>
<protein>
    <submittedName>
        <fullName evidence="5">MarR family transcriptional regulator</fullName>
    </submittedName>
</protein>
<keyword evidence="3" id="KW-0804">Transcription</keyword>
<gene>
    <name evidence="5" type="ORF">NRE15_08585</name>
</gene>
<proteinExistence type="predicted"/>
<dbReference type="PRINTS" id="PR00598">
    <property type="entry name" value="HTHMARR"/>
</dbReference>
<keyword evidence="1" id="KW-0805">Transcription regulation</keyword>
<reference evidence="5 6" key="1">
    <citation type="submission" date="2022-08" db="EMBL/GenBank/DDBJ databases">
        <title>Aerococcaceae sp. nov isolated from spoiled eye mask.</title>
        <authorList>
            <person name="Zhou G."/>
            <person name="Xie X.-B."/>
            <person name="Shi Q.-S."/>
            <person name="Wang Y.-S."/>
            <person name="Wen X."/>
            <person name="Peng H."/>
            <person name="Yang X.-J."/>
            <person name="Tao H.-B."/>
            <person name="Huang X.-M."/>
        </authorList>
    </citation>
    <scope>NUCLEOTIDE SEQUENCE [LARGE SCALE GENOMIC DNA]</scope>
    <source>
        <strain evidence="6">DM20194951</strain>
    </source>
</reference>
<feature type="domain" description="HTH marR-type" evidence="4">
    <location>
        <begin position="3"/>
        <end position="140"/>
    </location>
</feature>
<keyword evidence="2" id="KW-0238">DNA-binding</keyword>
<dbReference type="SUPFAM" id="SSF46785">
    <property type="entry name" value="Winged helix' DNA-binding domain"/>
    <property type="match status" value="1"/>
</dbReference>
<keyword evidence="6" id="KW-1185">Reference proteome</keyword>
<dbReference type="PANTHER" id="PTHR42756:SF1">
    <property type="entry name" value="TRANSCRIPTIONAL REPRESSOR OF EMRAB OPERON"/>
    <property type="match status" value="1"/>
</dbReference>
<dbReference type="Gene3D" id="1.10.10.10">
    <property type="entry name" value="Winged helix-like DNA-binding domain superfamily/Winged helix DNA-binding domain"/>
    <property type="match status" value="1"/>
</dbReference>
<sequence>MKYEEYGEQIQQMNHKMHNLRVKYYDLIKEMPHSEYVILHRLEKIKDESVALNVTQLAKELKLTAPAISRTVKALVDKEWVVRTEDADDRRASYLSLTPKGEQEYGKMKRKLMDFMLQVYQRIQDKDLEHYIMVGNQIIDAMQDIYQDSLSQSNESLEGVRE</sequence>
<dbReference type="PROSITE" id="PS01117">
    <property type="entry name" value="HTH_MARR_1"/>
    <property type="match status" value="1"/>
</dbReference>
<evidence type="ECO:0000256" key="2">
    <source>
        <dbReference type="ARBA" id="ARBA00023125"/>
    </source>
</evidence>
<dbReference type="RefSeq" id="WP_313792472.1">
    <property type="nucleotide sequence ID" value="NZ_CP102453.1"/>
</dbReference>
<evidence type="ECO:0000259" key="4">
    <source>
        <dbReference type="PROSITE" id="PS50995"/>
    </source>
</evidence>
<dbReference type="InterPro" id="IPR000835">
    <property type="entry name" value="HTH_MarR-typ"/>
</dbReference>
<organism evidence="5 6">
    <name type="scientific">Fundicoccus culcitae</name>
    <dbReference type="NCBI Taxonomy" id="2969821"/>
    <lineage>
        <taxon>Bacteria</taxon>
        <taxon>Bacillati</taxon>
        <taxon>Bacillota</taxon>
        <taxon>Bacilli</taxon>
        <taxon>Lactobacillales</taxon>
        <taxon>Aerococcaceae</taxon>
        <taxon>Fundicoccus</taxon>
    </lineage>
</organism>
<dbReference type="PANTHER" id="PTHR42756">
    <property type="entry name" value="TRANSCRIPTIONAL REGULATOR, MARR"/>
    <property type="match status" value="1"/>
</dbReference>
<evidence type="ECO:0000313" key="5">
    <source>
        <dbReference type="EMBL" id="UUX32972.1"/>
    </source>
</evidence>
<dbReference type="InterPro" id="IPR023187">
    <property type="entry name" value="Tscrpt_reg_MarR-type_CS"/>
</dbReference>
<dbReference type="SMART" id="SM00347">
    <property type="entry name" value="HTH_MARR"/>
    <property type="match status" value="1"/>
</dbReference>
<dbReference type="Proteomes" id="UP001315967">
    <property type="component" value="Chromosome"/>
</dbReference>
<dbReference type="InterPro" id="IPR036388">
    <property type="entry name" value="WH-like_DNA-bd_sf"/>
</dbReference>
<dbReference type="PROSITE" id="PS50995">
    <property type="entry name" value="HTH_MARR_2"/>
    <property type="match status" value="1"/>
</dbReference>